<dbReference type="Proteomes" id="UP001410394">
    <property type="component" value="Unassembled WGS sequence"/>
</dbReference>
<dbReference type="Pfam" id="PF09694">
    <property type="entry name" value="Gcw_chp"/>
    <property type="match status" value="1"/>
</dbReference>
<accession>A0ABU9YUC4</accession>
<protein>
    <submittedName>
        <fullName evidence="2">TorF family putative porin</fullName>
    </submittedName>
</protein>
<evidence type="ECO:0000256" key="1">
    <source>
        <dbReference type="SAM" id="SignalP"/>
    </source>
</evidence>
<dbReference type="NCBIfam" id="TIGR02001">
    <property type="entry name" value="gcw_chp"/>
    <property type="match status" value="1"/>
</dbReference>
<comment type="caution">
    <text evidence="2">The sequence shown here is derived from an EMBL/GenBank/DDBJ whole genome shotgun (WGS) entry which is preliminary data.</text>
</comment>
<evidence type="ECO:0000313" key="2">
    <source>
        <dbReference type="EMBL" id="MEN3067227.1"/>
    </source>
</evidence>
<gene>
    <name evidence="2" type="ORF">ABDB84_01980</name>
</gene>
<reference evidence="2 3" key="1">
    <citation type="journal article" date="2018" name="Int. J. Syst. Evol. Microbiol.">
        <title>Uliginosibacterium sediminicola sp. nov., isolated from freshwater sediment.</title>
        <authorList>
            <person name="Hwang W.M."/>
            <person name="Kim S.M."/>
            <person name="Kang K."/>
            <person name="Ahn T.Y."/>
        </authorList>
    </citation>
    <scope>NUCLEOTIDE SEQUENCE [LARGE SCALE GENOMIC DNA]</scope>
    <source>
        <strain evidence="2 3">M1-21</strain>
    </source>
</reference>
<feature type="chain" id="PRO_5045334506" evidence="1">
    <location>
        <begin position="22"/>
        <end position="255"/>
    </location>
</feature>
<keyword evidence="3" id="KW-1185">Reference proteome</keyword>
<dbReference type="EMBL" id="JBDIVE010000001">
    <property type="protein sequence ID" value="MEN3067227.1"/>
    <property type="molecule type" value="Genomic_DNA"/>
</dbReference>
<organism evidence="2 3">
    <name type="scientific">Uliginosibacterium sediminicola</name>
    <dbReference type="NCBI Taxonomy" id="2024550"/>
    <lineage>
        <taxon>Bacteria</taxon>
        <taxon>Pseudomonadati</taxon>
        <taxon>Pseudomonadota</taxon>
        <taxon>Betaproteobacteria</taxon>
        <taxon>Rhodocyclales</taxon>
        <taxon>Zoogloeaceae</taxon>
        <taxon>Uliginosibacterium</taxon>
    </lineage>
</organism>
<dbReference type="InterPro" id="IPR010239">
    <property type="entry name" value="CHP02001"/>
</dbReference>
<proteinExistence type="predicted"/>
<keyword evidence="1" id="KW-0732">Signal</keyword>
<dbReference type="RefSeq" id="WP_345917995.1">
    <property type="nucleotide sequence ID" value="NZ_JBDIVE010000001.1"/>
</dbReference>
<feature type="signal peptide" evidence="1">
    <location>
        <begin position="1"/>
        <end position="21"/>
    </location>
</feature>
<sequence length="255" mass="27091">MRLTLIAASVLAVLSVAPAFAEDAPSPVTGNFTIASEYVYRGIAQTNRKPAVQGGLDYAGPFGLYAGTWASSISWLSDSAPGVSAPMEWDFYGGIKFPVGPVGLDFGVLKYYYPGTYPTGFASPDTLEVYGAASYEFATFKYSYSLTNLFGAQSTQLNGSLKKSEGSQYFDLSANPDLGGGFTLNLHVGRQLVANFPGASYNDWKAGVTKDVKGWAVGLAYIGTSARASTGDFYRSVLNRDLGSDRIVATVGKTF</sequence>
<name>A0ABU9YUC4_9RHOO</name>
<evidence type="ECO:0000313" key="3">
    <source>
        <dbReference type="Proteomes" id="UP001410394"/>
    </source>
</evidence>